<protein>
    <submittedName>
        <fullName evidence="3">Imp</fullName>
    </submittedName>
</protein>
<keyword evidence="2" id="KW-1133">Transmembrane helix</keyword>
<gene>
    <name evidence="3" type="primary">imp</name>
</gene>
<keyword evidence="2" id="KW-0472">Membrane</keyword>
<sequence length="160" mass="18116">MRGKKKMQQKESFLKTKKGKIVVGSVGSVVGVLVLFLIIAYFASVWLFNPTITEKDLTTFKTDVEKLVGDGKATDVKADNNKIVEAVENKINALKTQVEQVDKKRADNKKIKTEKIDTLKTEAVKLKDKETKVAFKEEATKFKTKVDTFVTEFKEEIKEK</sequence>
<evidence type="ECO:0000256" key="1">
    <source>
        <dbReference type="SAM" id="Coils"/>
    </source>
</evidence>
<name>A0A023NDV0_PHYVT</name>
<keyword evidence="1" id="KW-0175">Coiled coil</keyword>
<evidence type="ECO:0000313" key="3">
    <source>
        <dbReference type="EMBL" id="AHW98975.1"/>
    </source>
</evidence>
<feature type="coiled-coil region" evidence="1">
    <location>
        <begin position="77"/>
        <end position="129"/>
    </location>
</feature>
<evidence type="ECO:0000256" key="2">
    <source>
        <dbReference type="SAM" id="Phobius"/>
    </source>
</evidence>
<organism evidence="3">
    <name type="scientific">Phytoplasma vitis</name>
    <name type="common">Flavescence doree phytoplasma</name>
    <dbReference type="NCBI Taxonomy" id="131152"/>
    <lineage>
        <taxon>Bacteria</taxon>
        <taxon>Bacillati</taxon>
        <taxon>Mycoplasmatota</taxon>
        <taxon>Mollicutes</taxon>
        <taxon>Acholeplasmatales</taxon>
        <taxon>Acholeplasmataceae</taxon>
        <taxon>Candidatus Phytoplasma</taxon>
        <taxon>16SrV (Elm yellows group)</taxon>
    </lineage>
</organism>
<proteinExistence type="predicted"/>
<dbReference type="EMBL" id="KJ402359">
    <property type="protein sequence ID" value="AHW98975.1"/>
    <property type="molecule type" value="Genomic_DNA"/>
</dbReference>
<feature type="transmembrane region" description="Helical" evidence="2">
    <location>
        <begin position="21"/>
        <end position="48"/>
    </location>
</feature>
<dbReference type="AlphaFoldDB" id="A0A023NDV0"/>
<accession>A0A023NDV0</accession>
<keyword evidence="2" id="KW-0812">Transmembrane</keyword>
<reference evidence="3" key="1">
    <citation type="submission" date="2014-02" db="EMBL/GenBank/DDBJ databases">
        <title>In vitro expression of phytoplasma immunodominant membrane proteins.</title>
        <authorList>
            <person name="Rashidi M."/>
            <person name="Galetto L."/>
            <person name="Marzachi C."/>
        </authorList>
    </citation>
    <scope>NUCLEOTIDE SEQUENCE</scope>
    <source>
        <strain evidence="3">FD-C Piemonte</strain>
    </source>
</reference>